<comment type="caution">
    <text evidence="2">The sequence shown here is derived from an EMBL/GenBank/DDBJ whole genome shotgun (WGS) entry which is preliminary data.</text>
</comment>
<keyword evidence="1" id="KW-1133">Transmembrane helix</keyword>
<gene>
    <name evidence="2" type="ORF">GMLC_28120</name>
</gene>
<name>A0A6V8NCG1_9BACT</name>
<accession>A0A6V8NCG1</accession>
<dbReference type="EMBL" id="BLXZ01000005">
    <property type="protein sequence ID" value="GFO69233.1"/>
    <property type="molecule type" value="Genomic_DNA"/>
</dbReference>
<keyword evidence="1" id="KW-0472">Membrane</keyword>
<proteinExistence type="predicted"/>
<sequence>MKDTTTIAPTTASALNLSMANLPIWCLLILASLLALAGGIATSVLFFGLLLLFSLLLMSSRHLSARTVLISVPPGD</sequence>
<keyword evidence="1" id="KW-0812">Transmembrane</keyword>
<dbReference type="AlphaFoldDB" id="A0A6V8NCG1"/>
<reference evidence="3" key="1">
    <citation type="submission" date="2020-06" db="EMBL/GenBank/DDBJ databases">
        <title>Draft genomic sequecing of Geomonas sp. Red745.</title>
        <authorList>
            <person name="Itoh H."/>
            <person name="Xu Z.X."/>
            <person name="Ushijima N."/>
            <person name="Masuda Y."/>
            <person name="Shiratori Y."/>
            <person name="Senoo K."/>
        </authorList>
    </citation>
    <scope>NUCLEOTIDE SEQUENCE [LARGE SCALE GENOMIC DNA]</scope>
    <source>
        <strain evidence="3">Red745</strain>
    </source>
</reference>
<keyword evidence="3" id="KW-1185">Reference proteome</keyword>
<dbReference type="RefSeq" id="WP_183361808.1">
    <property type="nucleotide sequence ID" value="NZ_BLXZ01000005.1"/>
</dbReference>
<dbReference type="Proteomes" id="UP000587586">
    <property type="component" value="Unassembled WGS sequence"/>
</dbReference>
<evidence type="ECO:0000256" key="1">
    <source>
        <dbReference type="SAM" id="Phobius"/>
    </source>
</evidence>
<protein>
    <submittedName>
        <fullName evidence="2">Uncharacterized protein</fullName>
    </submittedName>
</protein>
<feature type="transmembrane region" description="Helical" evidence="1">
    <location>
        <begin position="22"/>
        <end position="53"/>
    </location>
</feature>
<evidence type="ECO:0000313" key="3">
    <source>
        <dbReference type="Proteomes" id="UP000587586"/>
    </source>
</evidence>
<evidence type="ECO:0000313" key="2">
    <source>
        <dbReference type="EMBL" id="GFO69233.1"/>
    </source>
</evidence>
<organism evidence="2 3">
    <name type="scientific">Geomonas limicola</name>
    <dbReference type="NCBI Taxonomy" id="2740186"/>
    <lineage>
        <taxon>Bacteria</taxon>
        <taxon>Pseudomonadati</taxon>
        <taxon>Thermodesulfobacteriota</taxon>
        <taxon>Desulfuromonadia</taxon>
        <taxon>Geobacterales</taxon>
        <taxon>Geobacteraceae</taxon>
        <taxon>Geomonas</taxon>
    </lineage>
</organism>